<evidence type="ECO:0000256" key="1">
    <source>
        <dbReference type="ARBA" id="ARBA00022679"/>
    </source>
</evidence>
<dbReference type="PANTHER" id="PTHR42700">
    <property type="entry name" value="SULFATE ADENYLYLTRANSFERASE"/>
    <property type="match status" value="1"/>
</dbReference>
<accession>A0A383E8Q7</accession>
<dbReference type="InterPro" id="IPR059117">
    <property type="entry name" value="APS_kinase_dom"/>
</dbReference>
<gene>
    <name evidence="3" type="ORF">METZ01_LOCUS505619</name>
</gene>
<evidence type="ECO:0000313" key="3">
    <source>
        <dbReference type="EMBL" id="SVE52765.1"/>
    </source>
</evidence>
<proteinExistence type="predicted"/>
<reference evidence="3" key="1">
    <citation type="submission" date="2018-05" db="EMBL/GenBank/DDBJ databases">
        <authorList>
            <person name="Lanie J.A."/>
            <person name="Ng W.-L."/>
            <person name="Kazmierczak K.M."/>
            <person name="Andrzejewski T.M."/>
            <person name="Davidsen T.M."/>
            <person name="Wayne K.J."/>
            <person name="Tettelin H."/>
            <person name="Glass J.I."/>
            <person name="Rusch D."/>
            <person name="Podicherti R."/>
            <person name="Tsui H.-C.T."/>
            <person name="Winkler M.E."/>
        </authorList>
    </citation>
    <scope>NUCLEOTIDE SEQUENCE</scope>
</reference>
<dbReference type="PANTHER" id="PTHR42700:SF1">
    <property type="entry name" value="SULFATE ADENYLYLTRANSFERASE"/>
    <property type="match status" value="1"/>
</dbReference>
<protein>
    <recommendedName>
        <fullName evidence="2">APS kinase domain-containing protein</fullName>
    </recommendedName>
</protein>
<name>A0A383E8Q7_9ZZZZ</name>
<dbReference type="GO" id="GO:0019379">
    <property type="term" value="P:sulfate assimilation, phosphoadenylyl sulfate reduction by phosphoadenylyl-sulfate reductase (thioredoxin)"/>
    <property type="evidence" value="ECO:0007669"/>
    <property type="project" value="TreeGrafter"/>
</dbReference>
<dbReference type="GO" id="GO:0010134">
    <property type="term" value="P:sulfate assimilation via adenylyl sulfate reduction"/>
    <property type="evidence" value="ECO:0007669"/>
    <property type="project" value="TreeGrafter"/>
</dbReference>
<organism evidence="3">
    <name type="scientific">marine metagenome</name>
    <dbReference type="NCBI Taxonomy" id="408172"/>
    <lineage>
        <taxon>unclassified sequences</taxon>
        <taxon>metagenomes</taxon>
        <taxon>ecological metagenomes</taxon>
    </lineage>
</organism>
<evidence type="ECO:0000259" key="2">
    <source>
        <dbReference type="Pfam" id="PF01583"/>
    </source>
</evidence>
<dbReference type="InterPro" id="IPR027417">
    <property type="entry name" value="P-loop_NTPase"/>
</dbReference>
<dbReference type="InterPro" id="IPR050512">
    <property type="entry name" value="Sulf_AdTrans/APS_kinase"/>
</dbReference>
<dbReference type="EMBL" id="UINC01223528">
    <property type="protein sequence ID" value="SVE52765.1"/>
    <property type="molecule type" value="Genomic_DNA"/>
</dbReference>
<dbReference type="GO" id="GO:0005737">
    <property type="term" value="C:cytoplasm"/>
    <property type="evidence" value="ECO:0007669"/>
    <property type="project" value="TreeGrafter"/>
</dbReference>
<keyword evidence="1" id="KW-0808">Transferase</keyword>
<sequence length="143" mass="15197">MARGKVIWLTGMSGSGKTTIASSAGLILGEMGISVHQIDGDDVRKSYGRKLGFSRADIFLNNQTVVQLADAARKISDLVLITVIGPLNAGRLLAREAFAPKFSEVYVSAKLDTLHNRDTKGLYSQAACGEINDLIGVGNGVYV</sequence>
<dbReference type="Pfam" id="PF01583">
    <property type="entry name" value="APS_kinase"/>
    <property type="match status" value="1"/>
</dbReference>
<dbReference type="Gene3D" id="3.40.50.300">
    <property type="entry name" value="P-loop containing nucleotide triphosphate hydrolases"/>
    <property type="match status" value="1"/>
</dbReference>
<dbReference type="SUPFAM" id="SSF52540">
    <property type="entry name" value="P-loop containing nucleoside triphosphate hydrolases"/>
    <property type="match status" value="1"/>
</dbReference>
<feature type="domain" description="APS kinase" evidence="2">
    <location>
        <begin position="3"/>
        <end position="138"/>
    </location>
</feature>
<dbReference type="GO" id="GO:0004781">
    <property type="term" value="F:sulfate adenylyltransferase (ATP) activity"/>
    <property type="evidence" value="ECO:0007669"/>
    <property type="project" value="TreeGrafter"/>
</dbReference>
<dbReference type="AlphaFoldDB" id="A0A383E8Q7"/>